<dbReference type="Proteomes" id="UP001295740">
    <property type="component" value="Unassembled WGS sequence"/>
</dbReference>
<gene>
    <name evidence="2" type="ORF">KHLLAP_LOCUS14408</name>
</gene>
<evidence type="ECO:0000256" key="1">
    <source>
        <dbReference type="SAM" id="MobiDB-lite"/>
    </source>
</evidence>
<evidence type="ECO:0000313" key="3">
    <source>
        <dbReference type="Proteomes" id="UP001295740"/>
    </source>
</evidence>
<organism evidence="2 3">
    <name type="scientific">Anthostomella pinea</name>
    <dbReference type="NCBI Taxonomy" id="933095"/>
    <lineage>
        <taxon>Eukaryota</taxon>
        <taxon>Fungi</taxon>
        <taxon>Dikarya</taxon>
        <taxon>Ascomycota</taxon>
        <taxon>Pezizomycotina</taxon>
        <taxon>Sordariomycetes</taxon>
        <taxon>Xylariomycetidae</taxon>
        <taxon>Xylariales</taxon>
        <taxon>Xylariaceae</taxon>
        <taxon>Anthostomella</taxon>
    </lineage>
</organism>
<comment type="caution">
    <text evidence="2">The sequence shown here is derived from an EMBL/GenBank/DDBJ whole genome shotgun (WGS) entry which is preliminary data.</text>
</comment>
<reference evidence="2" key="1">
    <citation type="submission" date="2023-10" db="EMBL/GenBank/DDBJ databases">
        <authorList>
            <person name="Hackl T."/>
        </authorList>
    </citation>
    <scope>NUCLEOTIDE SEQUENCE</scope>
</reference>
<proteinExistence type="predicted"/>
<dbReference type="AlphaFoldDB" id="A0AAI8YQU8"/>
<protein>
    <submittedName>
        <fullName evidence="2">Uu.00g020590.m01.CDS01</fullName>
    </submittedName>
</protein>
<accession>A0AAI8YQU8</accession>
<dbReference type="EMBL" id="CAUWAG010000020">
    <property type="protein sequence ID" value="CAJ2513940.1"/>
    <property type="molecule type" value="Genomic_DNA"/>
</dbReference>
<feature type="region of interest" description="Disordered" evidence="1">
    <location>
        <begin position="248"/>
        <end position="267"/>
    </location>
</feature>
<feature type="compositionally biased region" description="Basic and acidic residues" evidence="1">
    <location>
        <begin position="173"/>
        <end position="187"/>
    </location>
</feature>
<feature type="compositionally biased region" description="Basic residues" evidence="1">
    <location>
        <begin position="194"/>
        <end position="208"/>
    </location>
</feature>
<feature type="compositionally biased region" description="Basic and acidic residues" evidence="1">
    <location>
        <begin position="70"/>
        <end position="91"/>
    </location>
</feature>
<evidence type="ECO:0000313" key="2">
    <source>
        <dbReference type="EMBL" id="CAJ2513940.1"/>
    </source>
</evidence>
<name>A0AAI8YQU8_9PEZI</name>
<keyword evidence="3" id="KW-1185">Reference proteome</keyword>
<feature type="compositionally biased region" description="Basic and acidic residues" evidence="1">
    <location>
        <begin position="120"/>
        <end position="141"/>
    </location>
</feature>
<sequence length="267" mass="28988">MDPSGPAQPPLNAAYKTEGNPVTSNPAEKSAAQHHHQGKPVDERLPSQPSDIKDATPSSLGRGVRGAPAGEEKFGRSHEDVGRHNELEGEQMRASGEGDVANVVDRKPGATGSQPDLASDLDRKKHEQASAREAIKEDRKHGNPIQFLRYRIPLQSTPPSHHEPSPVLPESLIKSDIRPEDLIKDDANPEPSSIKRKRGRPKGSKNKKRPEETVEVKPSTFPKPTAGYSTDHHTFDSFLVATAGNAPDDGAGLVWNDDDESKLTIKT</sequence>
<feature type="region of interest" description="Disordered" evidence="1">
    <location>
        <begin position="1"/>
        <end position="228"/>
    </location>
</feature>